<evidence type="ECO:0000313" key="4">
    <source>
        <dbReference type="Proteomes" id="UP001220940"/>
    </source>
</evidence>
<dbReference type="PANTHER" id="PTHR38451:SF1">
    <property type="entry name" value="TRNA (ADENINE(22)-N(1))-METHYLTRANSFERASE"/>
    <property type="match status" value="1"/>
</dbReference>
<keyword evidence="2" id="KW-0489">Methyltransferase</keyword>
<keyword evidence="4" id="KW-1185">Reference proteome</keyword>
<protein>
    <submittedName>
        <fullName evidence="2">Class I SAM-dependent methyltransferase</fullName>
    </submittedName>
</protein>
<dbReference type="AlphaFoldDB" id="A0AAW6HNK5"/>
<dbReference type="Proteomes" id="UP001220940">
    <property type="component" value="Unassembled WGS sequence"/>
</dbReference>
<evidence type="ECO:0000313" key="2">
    <source>
        <dbReference type="EMBL" id="MDC4183422.1"/>
    </source>
</evidence>
<evidence type="ECO:0000313" key="1">
    <source>
        <dbReference type="EMBL" id="MDC4182256.1"/>
    </source>
</evidence>
<dbReference type="EMBL" id="JAJHZM010000018">
    <property type="protein sequence ID" value="MDC4182256.1"/>
    <property type="molecule type" value="Genomic_DNA"/>
</dbReference>
<dbReference type="InterPro" id="IPR029063">
    <property type="entry name" value="SAM-dependent_MTases_sf"/>
</dbReference>
<keyword evidence="2" id="KW-0808">Transferase</keyword>
<organism evidence="2 3">
    <name type="scientific">Mycoplasma bradburyae</name>
    <dbReference type="NCBI Taxonomy" id="2963128"/>
    <lineage>
        <taxon>Bacteria</taxon>
        <taxon>Bacillati</taxon>
        <taxon>Mycoplasmatota</taxon>
        <taxon>Mollicutes</taxon>
        <taxon>Mycoplasmataceae</taxon>
        <taxon>Mycoplasma</taxon>
    </lineage>
</organism>
<dbReference type="Proteomes" id="UP001216384">
    <property type="component" value="Unassembled WGS sequence"/>
</dbReference>
<dbReference type="GO" id="GO:0032259">
    <property type="term" value="P:methylation"/>
    <property type="evidence" value="ECO:0007669"/>
    <property type="project" value="UniProtKB-KW"/>
</dbReference>
<dbReference type="RefSeq" id="WP_255035019.1">
    <property type="nucleotide sequence ID" value="NZ_CP101414.1"/>
</dbReference>
<dbReference type="Gene3D" id="3.40.50.150">
    <property type="entry name" value="Vaccinia Virus protein VP39"/>
    <property type="match status" value="1"/>
</dbReference>
<dbReference type="PANTHER" id="PTHR38451">
    <property type="entry name" value="TRNA (ADENINE(22)-N(1))-METHYLTRANSFERASE"/>
    <property type="match status" value="1"/>
</dbReference>
<evidence type="ECO:0000313" key="3">
    <source>
        <dbReference type="Proteomes" id="UP001216384"/>
    </source>
</evidence>
<name>A0AAW6HNK5_9MOLU</name>
<dbReference type="InterPro" id="IPR006901">
    <property type="entry name" value="TrmK"/>
</dbReference>
<accession>A0AAW6HNK5</accession>
<sequence length="218" mass="24798">MTQKIKAIASLIDKAFLVADVGCDHGHLGIELIKNNKTEYVLNIDINLEPLKQAISNTKKIVGKERIINIVNDGLTNLNIQNPIDYCVIAGMGVTKINDIISNSSVELKTLILQPERNHIKLRYFLVKGGYEIVDERIVYENKHYYLIVKAIKTENEIYLTNTDYVLGPILKNQISPELIGYVEQQKSLIDKIPEQSRNKLQTISFTEYDNFLKAHAN</sequence>
<reference evidence="2 4" key="1">
    <citation type="submission" date="2021-11" db="EMBL/GenBank/DDBJ databases">
        <title>Description of Mycoplasma bradburyaesp. nov.from sea birds: a tribute to a great mycoplasmologist.</title>
        <authorList>
            <person name="Ramirez A.S."/>
            <person name="Poveda C."/>
            <person name="Suarez-Perez A."/>
            <person name="Rosales R.S."/>
            <person name="Dijkman R."/>
            <person name="Feberwee A."/>
            <person name="Spergser J."/>
            <person name="Szostak M.P."/>
            <person name="Ressel L."/>
            <person name="Calabuig P."/>
            <person name="Catania S."/>
            <person name="Gobbo F."/>
            <person name="Timofte D."/>
            <person name="Poveda J.B."/>
        </authorList>
    </citation>
    <scope>NUCLEOTIDE SEQUENCE</scope>
    <source>
        <strain evidence="1 4">T158</strain>
        <strain evidence="2">T264</strain>
    </source>
</reference>
<proteinExistence type="predicted"/>
<dbReference type="EMBL" id="JAJHZP010000013">
    <property type="protein sequence ID" value="MDC4183422.1"/>
    <property type="molecule type" value="Genomic_DNA"/>
</dbReference>
<dbReference type="SUPFAM" id="SSF53335">
    <property type="entry name" value="S-adenosyl-L-methionine-dependent methyltransferases"/>
    <property type="match status" value="1"/>
</dbReference>
<comment type="caution">
    <text evidence="2">The sequence shown here is derived from an EMBL/GenBank/DDBJ whole genome shotgun (WGS) entry which is preliminary data.</text>
</comment>
<dbReference type="GO" id="GO:0160105">
    <property type="term" value="F:tRNA (adenine(22)-N1)-methyltransferase activity"/>
    <property type="evidence" value="ECO:0007669"/>
    <property type="project" value="InterPro"/>
</dbReference>
<dbReference type="Pfam" id="PF04816">
    <property type="entry name" value="TrmK"/>
    <property type="match status" value="1"/>
</dbReference>
<gene>
    <name evidence="1" type="ORF">LNO68_03620</name>
    <name evidence="2" type="ORF">LNO71_02045</name>
</gene>
<dbReference type="PIRSF" id="PIRSF018637">
    <property type="entry name" value="TrmK"/>
    <property type="match status" value="1"/>
</dbReference>